<dbReference type="AlphaFoldDB" id="A0A445EU30"/>
<dbReference type="Proteomes" id="UP000289738">
    <property type="component" value="Chromosome A01"/>
</dbReference>
<feature type="domain" description="Aminotransferase-like plant mobile" evidence="1">
    <location>
        <begin position="73"/>
        <end position="122"/>
    </location>
</feature>
<reference evidence="2 3" key="1">
    <citation type="submission" date="2019-01" db="EMBL/GenBank/DDBJ databases">
        <title>Sequencing of cultivated peanut Arachis hypogaea provides insights into genome evolution and oil improvement.</title>
        <authorList>
            <person name="Chen X."/>
        </authorList>
    </citation>
    <scope>NUCLEOTIDE SEQUENCE [LARGE SCALE GENOMIC DNA]</scope>
    <source>
        <strain evidence="3">cv. Fuhuasheng</strain>
        <tissue evidence="2">Leaves</tissue>
    </source>
</reference>
<protein>
    <recommendedName>
        <fullName evidence="1">Aminotransferase-like plant mobile domain-containing protein</fullName>
    </recommendedName>
</protein>
<comment type="caution">
    <text evidence="2">The sequence shown here is derived from an EMBL/GenBank/DDBJ whole genome shotgun (WGS) entry which is preliminary data.</text>
</comment>
<dbReference type="EMBL" id="SDMP01000001">
    <property type="protein sequence ID" value="RYR79004.1"/>
    <property type="molecule type" value="Genomic_DNA"/>
</dbReference>
<dbReference type="InterPro" id="IPR019557">
    <property type="entry name" value="AminoTfrase-like_pln_mobile"/>
</dbReference>
<dbReference type="Pfam" id="PF10536">
    <property type="entry name" value="PMD"/>
    <property type="match status" value="1"/>
</dbReference>
<dbReference type="PANTHER" id="PTHR46033:SF8">
    <property type="entry name" value="PROTEIN MAINTENANCE OF MERISTEMS-LIKE"/>
    <property type="match status" value="1"/>
</dbReference>
<proteinExistence type="predicted"/>
<dbReference type="PANTHER" id="PTHR46033">
    <property type="entry name" value="PROTEIN MAIN-LIKE 2"/>
    <property type="match status" value="1"/>
</dbReference>
<organism evidence="2 3">
    <name type="scientific">Arachis hypogaea</name>
    <name type="common">Peanut</name>
    <dbReference type="NCBI Taxonomy" id="3818"/>
    <lineage>
        <taxon>Eukaryota</taxon>
        <taxon>Viridiplantae</taxon>
        <taxon>Streptophyta</taxon>
        <taxon>Embryophyta</taxon>
        <taxon>Tracheophyta</taxon>
        <taxon>Spermatophyta</taxon>
        <taxon>Magnoliopsida</taxon>
        <taxon>eudicotyledons</taxon>
        <taxon>Gunneridae</taxon>
        <taxon>Pentapetalae</taxon>
        <taxon>rosids</taxon>
        <taxon>fabids</taxon>
        <taxon>Fabales</taxon>
        <taxon>Fabaceae</taxon>
        <taxon>Papilionoideae</taxon>
        <taxon>50 kb inversion clade</taxon>
        <taxon>dalbergioids sensu lato</taxon>
        <taxon>Dalbergieae</taxon>
        <taxon>Pterocarpus clade</taxon>
        <taxon>Arachis</taxon>
    </lineage>
</organism>
<dbReference type="InterPro" id="IPR044824">
    <property type="entry name" value="MAIN-like"/>
</dbReference>
<gene>
    <name evidence="2" type="ORF">Ahy_A01g003862</name>
</gene>
<dbReference type="GO" id="GO:0010073">
    <property type="term" value="P:meristem maintenance"/>
    <property type="evidence" value="ECO:0007669"/>
    <property type="project" value="InterPro"/>
</dbReference>
<accession>A0A445EU30</accession>
<name>A0A445EU30_ARAHY</name>
<evidence type="ECO:0000259" key="1">
    <source>
        <dbReference type="Pfam" id="PF10536"/>
    </source>
</evidence>
<sequence length="135" mass="15635">MCNQKRDFAMRVQDLRMLTCDHPIPLDRGIKFTWLRNLKERLRLIDENSIQVYVKCHVMLLIGTILFGDKSGTSTVQLGSACLAHLYKSLCRASHFDCKEIDGPLTLLLCWAWMRLPYLAPVPREPRRPQFSACK</sequence>
<evidence type="ECO:0000313" key="2">
    <source>
        <dbReference type="EMBL" id="RYR79004.1"/>
    </source>
</evidence>
<evidence type="ECO:0000313" key="3">
    <source>
        <dbReference type="Proteomes" id="UP000289738"/>
    </source>
</evidence>
<keyword evidence="3" id="KW-1185">Reference proteome</keyword>